<name>A0A1C6UHM9_9ACTN</name>
<dbReference type="STRING" id="47855.GA0070606_2139"/>
<dbReference type="Proteomes" id="UP000199001">
    <property type="component" value="Unassembled WGS sequence"/>
</dbReference>
<dbReference type="AlphaFoldDB" id="A0A1C6UHM9"/>
<gene>
    <name evidence="1" type="ORF">GA0070606_2139</name>
</gene>
<keyword evidence="2" id="KW-1185">Reference proteome</keyword>
<protein>
    <submittedName>
        <fullName evidence="1">Uncharacterized protein</fullName>
    </submittedName>
</protein>
<evidence type="ECO:0000313" key="1">
    <source>
        <dbReference type="EMBL" id="SCL53547.1"/>
    </source>
</evidence>
<reference evidence="2" key="1">
    <citation type="submission" date="2016-06" db="EMBL/GenBank/DDBJ databases">
        <authorList>
            <person name="Varghese N."/>
            <person name="Submissions Spin"/>
        </authorList>
    </citation>
    <scope>NUCLEOTIDE SEQUENCE [LARGE SCALE GENOMIC DNA]</scope>
    <source>
        <strain evidence="2">DSM 43903</strain>
    </source>
</reference>
<proteinExistence type="predicted"/>
<sequence length="154" mass="16590">MLLTVDKTGRTLVPDELFDRLTARIAHDHPELAPDLPARIMDQALAFLGACAVTAEPIGPTDLVDIGWHTFILHTHDYAEFCDRVAGRFIHHEPVPDDSRPSAPEPVGAPISRTVAAITAAGFALDAPLWAARAADCSSKCHQCHAGCHDSPKK</sequence>
<dbReference type="EMBL" id="FMHZ01000002">
    <property type="protein sequence ID" value="SCL53547.1"/>
    <property type="molecule type" value="Genomic_DNA"/>
</dbReference>
<organism evidence="1 2">
    <name type="scientific">Micromonospora citrea</name>
    <dbReference type="NCBI Taxonomy" id="47855"/>
    <lineage>
        <taxon>Bacteria</taxon>
        <taxon>Bacillati</taxon>
        <taxon>Actinomycetota</taxon>
        <taxon>Actinomycetes</taxon>
        <taxon>Micromonosporales</taxon>
        <taxon>Micromonosporaceae</taxon>
        <taxon>Micromonospora</taxon>
    </lineage>
</organism>
<evidence type="ECO:0000313" key="2">
    <source>
        <dbReference type="Proteomes" id="UP000199001"/>
    </source>
</evidence>
<accession>A0A1C6UHM9</accession>
<dbReference type="RefSeq" id="WP_176737294.1">
    <property type="nucleotide sequence ID" value="NZ_FMHZ01000002.1"/>
</dbReference>